<dbReference type="EMBL" id="OCSU01000003">
    <property type="protein sequence ID" value="SOE87950.1"/>
    <property type="molecule type" value="Genomic_DNA"/>
</dbReference>
<organism evidence="3 4">
    <name type="scientific">Caballeronia arationis</name>
    <dbReference type="NCBI Taxonomy" id="1777142"/>
    <lineage>
        <taxon>Bacteria</taxon>
        <taxon>Pseudomonadati</taxon>
        <taxon>Pseudomonadota</taxon>
        <taxon>Betaproteobacteria</taxon>
        <taxon>Burkholderiales</taxon>
        <taxon>Burkholderiaceae</taxon>
        <taxon>Caballeronia</taxon>
    </lineage>
</organism>
<dbReference type="Pfam" id="PF01471">
    <property type="entry name" value="PG_binding_1"/>
    <property type="match status" value="1"/>
</dbReference>
<feature type="domain" description="N-acetylmuramidase" evidence="2">
    <location>
        <begin position="89"/>
        <end position="270"/>
    </location>
</feature>
<reference evidence="3 4" key="1">
    <citation type="submission" date="2017-09" db="EMBL/GenBank/DDBJ databases">
        <authorList>
            <person name="Varghese N."/>
            <person name="Submissions S."/>
        </authorList>
    </citation>
    <scope>NUCLEOTIDE SEQUENCE [LARGE SCALE GENOMIC DNA]</scope>
    <source>
        <strain evidence="3 4">OK806</strain>
    </source>
</reference>
<gene>
    <name evidence="3" type="ORF">SAMN05446927_6539</name>
</gene>
<feature type="domain" description="Peptidoglycan binding-like" evidence="1">
    <location>
        <begin position="14"/>
        <end position="63"/>
    </location>
</feature>
<dbReference type="InterPro" id="IPR036365">
    <property type="entry name" value="PGBD-like_sf"/>
</dbReference>
<dbReference type="InterPro" id="IPR036366">
    <property type="entry name" value="PGBDSf"/>
</dbReference>
<keyword evidence="4" id="KW-1185">Reference proteome</keyword>
<evidence type="ECO:0000313" key="3">
    <source>
        <dbReference type="EMBL" id="SOE87950.1"/>
    </source>
</evidence>
<dbReference type="Gene3D" id="1.10.101.10">
    <property type="entry name" value="PGBD-like superfamily/PGBD"/>
    <property type="match status" value="1"/>
</dbReference>
<dbReference type="Proteomes" id="UP000219522">
    <property type="component" value="Unassembled WGS sequence"/>
</dbReference>
<sequence length="272" mass="29749">MSALPPNINTAKAKLIQRALNEKTGANLVVDGQFGPKSVSALCVYQSKNHLSVTSLYDAATQAYLEPFIAQKYLTLAAYQKAAQRLGVDVATVQTVCQVETSGAGFLNDGRCAILFERHQLYRTLQTVMSQAQLNQLVAQYPNLINPDPGGYLGGTQEWDRLNQAEAILQQHGAAPGLAMRSASWGLFQIMGYYYVHAGYKSVEDYVAAMAVSEANQLDAFCDFLEDMNAGGMITALRARDWTSFAIQYNGKNQSQNNYDGRLAGTYKSLTS</sequence>
<dbReference type="SUPFAM" id="SSF47090">
    <property type="entry name" value="PGBD-like"/>
    <property type="match status" value="1"/>
</dbReference>
<protein>
    <submittedName>
        <fullName evidence="3">Peptidoglycan binding domain-containing protein</fullName>
    </submittedName>
</protein>
<dbReference type="RefSeq" id="WP_097190670.1">
    <property type="nucleotide sequence ID" value="NZ_OCSU01000003.1"/>
</dbReference>
<evidence type="ECO:0000259" key="2">
    <source>
        <dbReference type="Pfam" id="PF11860"/>
    </source>
</evidence>
<dbReference type="InterPro" id="IPR002477">
    <property type="entry name" value="Peptidoglycan-bd-like"/>
</dbReference>
<dbReference type="Pfam" id="PF11860">
    <property type="entry name" value="Muramidase"/>
    <property type="match status" value="1"/>
</dbReference>
<dbReference type="AlphaFoldDB" id="A0A7Z7IC64"/>
<dbReference type="InterPro" id="IPR024408">
    <property type="entry name" value="Muramidase"/>
</dbReference>
<accession>A0A7Z7IC64</accession>
<evidence type="ECO:0000259" key="1">
    <source>
        <dbReference type="Pfam" id="PF01471"/>
    </source>
</evidence>
<evidence type="ECO:0000313" key="4">
    <source>
        <dbReference type="Proteomes" id="UP000219522"/>
    </source>
</evidence>
<comment type="caution">
    <text evidence="3">The sequence shown here is derived from an EMBL/GenBank/DDBJ whole genome shotgun (WGS) entry which is preliminary data.</text>
</comment>
<name>A0A7Z7IC64_9BURK</name>
<proteinExistence type="predicted"/>